<keyword evidence="6" id="KW-0411">Iron-sulfur</keyword>
<comment type="caution">
    <text evidence="9">The sequence shown here is derived from an EMBL/GenBank/DDBJ whole genome shotgun (WGS) entry which is preliminary data.</text>
</comment>
<keyword evidence="3" id="KW-0949">S-adenosyl-L-methionine</keyword>
<keyword evidence="5" id="KW-0408">Iron</keyword>
<keyword evidence="2" id="KW-0004">4Fe-4S</keyword>
<dbReference type="InterPro" id="IPR034391">
    <property type="entry name" value="AdoMet-like_SPASM_containing"/>
</dbReference>
<dbReference type="PANTHER" id="PTHR11228:SF34">
    <property type="entry name" value="TUNGSTEN-CONTAINING ALDEHYDE FERREDOXIN OXIDOREDUCTASE COFACTOR MODIFYING PROTEIN"/>
    <property type="match status" value="1"/>
</dbReference>
<feature type="domain" description="4Fe4S-binding SPASM" evidence="8">
    <location>
        <begin position="229"/>
        <end position="294"/>
    </location>
</feature>
<organism evidence="9 10">
    <name type="scientific">Candidatus Abyssobacteria bacterium SURF_17</name>
    <dbReference type="NCBI Taxonomy" id="2093361"/>
    <lineage>
        <taxon>Bacteria</taxon>
        <taxon>Pseudomonadati</taxon>
        <taxon>Candidatus Hydrogenedentota</taxon>
        <taxon>Candidatus Abyssobacteria</taxon>
    </lineage>
</organism>
<sequence length="330" mass="38028">MPSRIFRTVSGRSDRRYYENIDIFPASIVVETTTACNARCSHCAHRIMTREKGRMDMMLYRKIVDEIARVRPTCHLWMTFYGEALLLQYRLFNMIAYAKRQGLTSVILNSNAIMLNEEMIIGLIESGLDDFIVSIDAFSPEVYKEIRCSDHYNAVVENVNNMLRIKSKMRVQKPQIIAQFSIMKENEHQLDAFKAYWLGRGASVKTRPKLSWTGAVEVDRGHPPKRYPCPWLFATCGITWNGKVVQCVVDYDAKYVAGNVNETSLQSIWQGKLKEIRDAQLEGRFDTSPVCANCSDWQSEKPTKIVMERVKSWLNQHHVTQGSKVIRPDM</sequence>
<dbReference type="SFLD" id="SFLDG01067">
    <property type="entry name" value="SPASM/twitch_domain_containing"/>
    <property type="match status" value="1"/>
</dbReference>
<evidence type="ECO:0000256" key="5">
    <source>
        <dbReference type="ARBA" id="ARBA00023004"/>
    </source>
</evidence>
<dbReference type="AlphaFoldDB" id="A0A419F028"/>
<comment type="cofactor">
    <cofactor evidence="1">
        <name>[4Fe-4S] cluster</name>
        <dbReference type="ChEBI" id="CHEBI:49883"/>
    </cofactor>
</comment>
<dbReference type="PANTHER" id="PTHR11228">
    <property type="entry name" value="RADICAL SAM DOMAIN PROTEIN"/>
    <property type="match status" value="1"/>
</dbReference>
<dbReference type="InterPro" id="IPR050377">
    <property type="entry name" value="Radical_SAM_PqqE_MftC-like"/>
</dbReference>
<evidence type="ECO:0000313" key="9">
    <source>
        <dbReference type="EMBL" id="RJP71106.1"/>
    </source>
</evidence>
<name>A0A419F028_9BACT</name>
<evidence type="ECO:0000256" key="6">
    <source>
        <dbReference type="ARBA" id="ARBA00023014"/>
    </source>
</evidence>
<protein>
    <submittedName>
        <fullName evidence="9">Radical SAM/SPASM domain-containing protein</fullName>
    </submittedName>
</protein>
<evidence type="ECO:0000259" key="8">
    <source>
        <dbReference type="Pfam" id="PF13186"/>
    </source>
</evidence>
<dbReference type="GO" id="GO:0051536">
    <property type="term" value="F:iron-sulfur cluster binding"/>
    <property type="evidence" value="ECO:0007669"/>
    <property type="project" value="UniProtKB-KW"/>
</dbReference>
<dbReference type="Pfam" id="PF04055">
    <property type="entry name" value="Radical_SAM"/>
    <property type="match status" value="1"/>
</dbReference>
<dbReference type="Gene3D" id="3.20.20.70">
    <property type="entry name" value="Aldolase class I"/>
    <property type="match status" value="1"/>
</dbReference>
<evidence type="ECO:0000313" key="10">
    <source>
        <dbReference type="Proteomes" id="UP000285961"/>
    </source>
</evidence>
<dbReference type="CDD" id="cd01335">
    <property type="entry name" value="Radical_SAM"/>
    <property type="match status" value="1"/>
</dbReference>
<dbReference type="Proteomes" id="UP000285961">
    <property type="component" value="Unassembled WGS sequence"/>
</dbReference>
<dbReference type="InterPro" id="IPR007197">
    <property type="entry name" value="rSAM"/>
</dbReference>
<dbReference type="SFLD" id="SFLDG01387">
    <property type="entry name" value="BtrN-like_SPASM_domain_contain"/>
    <property type="match status" value="1"/>
</dbReference>
<dbReference type="Pfam" id="PF13186">
    <property type="entry name" value="SPASM"/>
    <property type="match status" value="1"/>
</dbReference>
<evidence type="ECO:0000256" key="3">
    <source>
        <dbReference type="ARBA" id="ARBA00022691"/>
    </source>
</evidence>
<evidence type="ECO:0000256" key="1">
    <source>
        <dbReference type="ARBA" id="ARBA00001966"/>
    </source>
</evidence>
<evidence type="ECO:0000256" key="4">
    <source>
        <dbReference type="ARBA" id="ARBA00022723"/>
    </source>
</evidence>
<dbReference type="InterPro" id="IPR013785">
    <property type="entry name" value="Aldolase_TIM"/>
</dbReference>
<proteinExistence type="predicted"/>
<dbReference type="SFLD" id="SFLDS00029">
    <property type="entry name" value="Radical_SAM"/>
    <property type="match status" value="1"/>
</dbReference>
<feature type="domain" description="Radical SAM core" evidence="7">
    <location>
        <begin position="30"/>
        <end position="164"/>
    </location>
</feature>
<dbReference type="InterPro" id="IPR023885">
    <property type="entry name" value="4Fe4S-binding_SPASM_dom"/>
</dbReference>
<dbReference type="EMBL" id="QZKI01000062">
    <property type="protein sequence ID" value="RJP71106.1"/>
    <property type="molecule type" value="Genomic_DNA"/>
</dbReference>
<evidence type="ECO:0000256" key="2">
    <source>
        <dbReference type="ARBA" id="ARBA00022485"/>
    </source>
</evidence>
<evidence type="ECO:0000259" key="7">
    <source>
        <dbReference type="Pfam" id="PF04055"/>
    </source>
</evidence>
<dbReference type="GO" id="GO:0003824">
    <property type="term" value="F:catalytic activity"/>
    <property type="evidence" value="ECO:0007669"/>
    <property type="project" value="InterPro"/>
</dbReference>
<gene>
    <name evidence="9" type="ORF">C4532_08145</name>
</gene>
<dbReference type="GO" id="GO:0046872">
    <property type="term" value="F:metal ion binding"/>
    <property type="evidence" value="ECO:0007669"/>
    <property type="project" value="UniProtKB-KW"/>
</dbReference>
<reference evidence="9 10" key="1">
    <citation type="journal article" date="2017" name="ISME J.">
        <title>Energy and carbon metabolisms in a deep terrestrial subsurface fluid microbial community.</title>
        <authorList>
            <person name="Momper L."/>
            <person name="Jungbluth S.P."/>
            <person name="Lee M.D."/>
            <person name="Amend J.P."/>
        </authorList>
    </citation>
    <scope>NUCLEOTIDE SEQUENCE [LARGE SCALE GENOMIC DNA]</scope>
    <source>
        <strain evidence="9">SURF_17</strain>
    </source>
</reference>
<dbReference type="SUPFAM" id="SSF102114">
    <property type="entry name" value="Radical SAM enzymes"/>
    <property type="match status" value="1"/>
</dbReference>
<keyword evidence="4" id="KW-0479">Metal-binding</keyword>
<dbReference type="InterPro" id="IPR058240">
    <property type="entry name" value="rSAM_sf"/>
</dbReference>
<accession>A0A419F028</accession>